<protein>
    <submittedName>
        <fullName evidence="3">Hypothetical_protein</fullName>
    </submittedName>
</protein>
<reference evidence="3 4" key="2">
    <citation type="submission" date="2024-07" db="EMBL/GenBank/DDBJ databases">
        <authorList>
            <person name="Akdeniz Z."/>
        </authorList>
    </citation>
    <scope>NUCLEOTIDE SEQUENCE [LARGE SCALE GENOMIC DNA]</scope>
</reference>
<dbReference type="EMBL" id="CAXDID020000015">
    <property type="protein sequence ID" value="CAL5982942.1"/>
    <property type="molecule type" value="Genomic_DNA"/>
</dbReference>
<feature type="coiled-coil region" evidence="1">
    <location>
        <begin position="40"/>
        <end position="71"/>
    </location>
</feature>
<proteinExistence type="predicted"/>
<sequence>MYSHVNGPFQLILVTDCFYPNRTANLILQKQILKFTINKQFDLENELNEFNDEKEKIDQRIKEQLKEVEEIVQINIKQMVQRCGPFTESQYDKKDLEEAAKEFK</sequence>
<name>A0AA86RRC4_9EUKA</name>
<evidence type="ECO:0000313" key="3">
    <source>
        <dbReference type="EMBL" id="CAL5982942.1"/>
    </source>
</evidence>
<evidence type="ECO:0000313" key="2">
    <source>
        <dbReference type="EMBL" id="CAI9976637.1"/>
    </source>
</evidence>
<keyword evidence="1" id="KW-0175">Coiled coil</keyword>
<evidence type="ECO:0000256" key="1">
    <source>
        <dbReference type="SAM" id="Coils"/>
    </source>
</evidence>
<dbReference type="AlphaFoldDB" id="A0AA86RRC4"/>
<organism evidence="2">
    <name type="scientific">Hexamita inflata</name>
    <dbReference type="NCBI Taxonomy" id="28002"/>
    <lineage>
        <taxon>Eukaryota</taxon>
        <taxon>Metamonada</taxon>
        <taxon>Diplomonadida</taxon>
        <taxon>Hexamitidae</taxon>
        <taxon>Hexamitinae</taxon>
        <taxon>Hexamita</taxon>
    </lineage>
</organism>
<gene>
    <name evidence="2" type="ORF">HINF_LOCUS64282</name>
    <name evidence="3" type="ORF">HINF_LOCUS7382</name>
</gene>
<accession>A0AA86RRC4</accession>
<dbReference type="EMBL" id="CATOUU010001174">
    <property type="protein sequence ID" value="CAI9976637.1"/>
    <property type="molecule type" value="Genomic_DNA"/>
</dbReference>
<reference evidence="2" key="1">
    <citation type="submission" date="2023-06" db="EMBL/GenBank/DDBJ databases">
        <authorList>
            <person name="Kurt Z."/>
        </authorList>
    </citation>
    <scope>NUCLEOTIDE SEQUENCE</scope>
</reference>
<dbReference type="Proteomes" id="UP001642409">
    <property type="component" value="Unassembled WGS sequence"/>
</dbReference>
<evidence type="ECO:0000313" key="4">
    <source>
        <dbReference type="Proteomes" id="UP001642409"/>
    </source>
</evidence>
<keyword evidence="4" id="KW-1185">Reference proteome</keyword>
<comment type="caution">
    <text evidence="2">The sequence shown here is derived from an EMBL/GenBank/DDBJ whole genome shotgun (WGS) entry which is preliminary data.</text>
</comment>